<evidence type="ECO:0000259" key="4">
    <source>
        <dbReference type="Pfam" id="PF20990"/>
    </source>
</evidence>
<proteinExistence type="predicted"/>
<evidence type="ECO:0000256" key="2">
    <source>
        <dbReference type="SAM" id="SignalP"/>
    </source>
</evidence>
<feature type="transmembrane region" description="Helical" evidence="1">
    <location>
        <begin position="457"/>
        <end position="477"/>
    </location>
</feature>
<feature type="domain" description="Predicted membrane protein YciQ-like C-terminal" evidence="4">
    <location>
        <begin position="268"/>
        <end position="428"/>
    </location>
</feature>
<sequence>MKKRCTLLLLGLLLAGCIFPGSTFAQEYFDITQYDVTMNVQENHAYDIQENISVTFSEARHGIYRYIPYTGDFYRQINGQPVDTPYSARLTNVKVTGYKYETSTENDSVVVQIGDANTTVSGNQTYPISYVWDPGDDKIDSMDDVYYNIIGTNWDTSIAGAHFKIVMPKAFDASQVEFITGSYGSTDTTSVDFTVNGNTIEGTLNRPLTNNEGVTLKVNLPQGYFVGAFTGHEFDPLMYAMFILSILAAALIWFFTGRDEKPVEPVEFYPPHGFTPSQVGFIVDGDLDKPEVISLLMYWADKGYMTIEQVDKKKFIFHKVKNLPDTAEDFEQTFFVNLFDQKDSFSTASVPTSFYDTIVATKSQIKSYFDLPENKLFTKSSMVGFGFITLIMCFPLLALVINGAYASNMLTGFWDGLIMIGFAALFAMVPTIISVNMITTALRNRLGTSTRKTTGRLIAGIILTIVFALIAMIASMLLGFESIVPVLLALLATYATAVFQIVAEKRTETGRQWLGEVLGFKNFIEKAEKDRILALVNENPQYFYNILPYAYVLGITDKWAKNFESIAIEQPSWYYGHTYGDPFTSVVFAGALMHSMNSISTNIIVPPKSGSGGFGGGGFSG</sequence>
<evidence type="ECO:0000313" key="5">
    <source>
        <dbReference type="EMBL" id="MBC3804963.1"/>
    </source>
</evidence>
<protein>
    <submittedName>
        <fullName evidence="5">DUF2207 domain-containing protein</fullName>
    </submittedName>
</protein>
<dbReference type="InterPro" id="IPR018702">
    <property type="entry name" value="DUF2207"/>
</dbReference>
<evidence type="ECO:0000259" key="3">
    <source>
        <dbReference type="Pfam" id="PF09972"/>
    </source>
</evidence>
<keyword evidence="6" id="KW-1185">Reference proteome</keyword>
<accession>A0ABR6WWH1</accession>
<gene>
    <name evidence="5" type="ORF">GH808_11030</name>
</gene>
<organism evidence="5 6">
    <name type="scientific">Acetobacterium fimetarium</name>
    <dbReference type="NCBI Taxonomy" id="52691"/>
    <lineage>
        <taxon>Bacteria</taxon>
        <taxon>Bacillati</taxon>
        <taxon>Bacillota</taxon>
        <taxon>Clostridia</taxon>
        <taxon>Eubacteriales</taxon>
        <taxon>Eubacteriaceae</taxon>
        <taxon>Acetobacterium</taxon>
    </lineage>
</organism>
<feature type="transmembrane region" description="Helical" evidence="1">
    <location>
        <begin position="383"/>
        <end position="405"/>
    </location>
</feature>
<dbReference type="PROSITE" id="PS51257">
    <property type="entry name" value="PROKAR_LIPOPROTEIN"/>
    <property type="match status" value="1"/>
</dbReference>
<feature type="transmembrane region" description="Helical" evidence="1">
    <location>
        <begin position="483"/>
        <end position="503"/>
    </location>
</feature>
<dbReference type="Pfam" id="PF20990">
    <property type="entry name" value="DUF2207_C"/>
    <property type="match status" value="2"/>
</dbReference>
<feature type="transmembrane region" description="Helical" evidence="1">
    <location>
        <begin position="417"/>
        <end position="436"/>
    </location>
</feature>
<feature type="domain" description="DUF2207" evidence="3">
    <location>
        <begin position="30"/>
        <end position="218"/>
    </location>
</feature>
<keyword evidence="1" id="KW-0472">Membrane</keyword>
<evidence type="ECO:0000256" key="1">
    <source>
        <dbReference type="SAM" id="Phobius"/>
    </source>
</evidence>
<dbReference type="EMBL" id="WJBC01000016">
    <property type="protein sequence ID" value="MBC3804963.1"/>
    <property type="molecule type" value="Genomic_DNA"/>
</dbReference>
<feature type="transmembrane region" description="Helical" evidence="1">
    <location>
        <begin position="237"/>
        <end position="255"/>
    </location>
</feature>
<dbReference type="InterPro" id="IPR048389">
    <property type="entry name" value="YciQ-like_C"/>
</dbReference>
<feature type="non-terminal residue" evidence="5">
    <location>
        <position position="621"/>
    </location>
</feature>
<keyword evidence="2" id="KW-0732">Signal</keyword>
<dbReference type="RefSeq" id="WP_186842848.1">
    <property type="nucleotide sequence ID" value="NZ_WJBC01000016.1"/>
</dbReference>
<dbReference type="Proteomes" id="UP000603234">
    <property type="component" value="Unassembled WGS sequence"/>
</dbReference>
<comment type="caution">
    <text evidence="5">The sequence shown here is derived from an EMBL/GenBank/DDBJ whole genome shotgun (WGS) entry which is preliminary data.</text>
</comment>
<name>A0ABR6WWH1_9FIRM</name>
<dbReference type="Pfam" id="PF09972">
    <property type="entry name" value="DUF2207"/>
    <property type="match status" value="1"/>
</dbReference>
<keyword evidence="1" id="KW-1133">Transmembrane helix</keyword>
<reference evidence="5 6" key="1">
    <citation type="journal article" date="2020" name="mSystems">
        <title>Defining Genomic and Predicted Metabolic Features of the Acetobacterium Genus.</title>
        <authorList>
            <person name="Ross D.E."/>
            <person name="Marshall C.W."/>
            <person name="Gulliver D."/>
            <person name="May H.D."/>
            <person name="Norman R.S."/>
        </authorList>
    </citation>
    <scope>NUCLEOTIDE SEQUENCE [LARGE SCALE GENOMIC DNA]</scope>
    <source>
        <strain evidence="5 6">DSM 8238</strain>
    </source>
</reference>
<keyword evidence="1" id="KW-0812">Transmembrane</keyword>
<evidence type="ECO:0000313" key="6">
    <source>
        <dbReference type="Proteomes" id="UP000603234"/>
    </source>
</evidence>
<feature type="chain" id="PRO_5045484343" evidence="2">
    <location>
        <begin position="26"/>
        <end position="621"/>
    </location>
</feature>
<feature type="signal peptide" evidence="2">
    <location>
        <begin position="1"/>
        <end position="25"/>
    </location>
</feature>
<feature type="domain" description="Predicted membrane protein YciQ-like C-terminal" evidence="4">
    <location>
        <begin position="451"/>
        <end position="563"/>
    </location>
</feature>